<reference evidence="17 18" key="2">
    <citation type="journal article" date="2021" name="J. Hered.">
        <title>Feather Gene Expression Elucidates the Developmental Basis of Plumage Iridescence in African Starlings.</title>
        <authorList>
            <person name="Rubenstein D.R."/>
            <person name="Corvelo A."/>
            <person name="MacManes M.D."/>
            <person name="Maia R."/>
            <person name="Narzisi G."/>
            <person name="Rousaki A."/>
            <person name="Vandenabeele P."/>
            <person name="Shawkey M.D."/>
            <person name="Solomon J."/>
        </authorList>
    </citation>
    <scope>NUCLEOTIDE SEQUENCE [LARGE SCALE GENOMIC DNA]</scope>
    <source>
        <strain evidence="17">SS15</strain>
    </source>
</reference>
<evidence type="ECO:0000313" key="17">
    <source>
        <dbReference type="EMBL" id="KAI1243140.1"/>
    </source>
</evidence>
<feature type="region of interest" description="Disordered" evidence="13">
    <location>
        <begin position="602"/>
        <end position="627"/>
    </location>
</feature>
<accession>A0A835TZP2</accession>
<proteinExistence type="predicted"/>
<evidence type="ECO:0000256" key="14">
    <source>
        <dbReference type="SAM" id="Phobius"/>
    </source>
</evidence>
<dbReference type="GO" id="GO:0008270">
    <property type="term" value="F:zinc ion binding"/>
    <property type="evidence" value="ECO:0007669"/>
    <property type="project" value="UniProtKB-KW"/>
</dbReference>
<evidence type="ECO:0000313" key="16">
    <source>
        <dbReference type="EMBL" id="KAG0126376.1"/>
    </source>
</evidence>
<keyword evidence="18" id="KW-1185">Reference proteome</keyword>
<evidence type="ECO:0000256" key="5">
    <source>
        <dbReference type="ARBA" id="ARBA00022679"/>
    </source>
</evidence>
<feature type="transmembrane region" description="Helical" evidence="14">
    <location>
        <begin position="242"/>
        <end position="259"/>
    </location>
</feature>
<keyword evidence="12 14" id="KW-0472">Membrane</keyword>
<dbReference type="SMART" id="SM00744">
    <property type="entry name" value="RINGv"/>
    <property type="match status" value="1"/>
</dbReference>
<comment type="catalytic activity">
    <reaction evidence="1">
        <text>S-ubiquitinyl-[E2 ubiquitin-conjugating enzyme]-L-cysteine + [acceptor protein]-L-lysine = [E2 ubiquitin-conjugating enzyme]-L-cysteine + N(6)-ubiquitinyl-[acceptor protein]-L-lysine.</text>
        <dbReference type="EC" id="2.3.2.27"/>
    </reaction>
</comment>
<evidence type="ECO:0000259" key="15">
    <source>
        <dbReference type="PROSITE" id="PS51292"/>
    </source>
</evidence>
<dbReference type="Pfam" id="PF12906">
    <property type="entry name" value="RINGv"/>
    <property type="match status" value="1"/>
</dbReference>
<feature type="transmembrane region" description="Helical" evidence="14">
    <location>
        <begin position="101"/>
        <end position="122"/>
    </location>
</feature>
<comment type="caution">
    <text evidence="16">The sequence shown here is derived from an EMBL/GenBank/DDBJ whole genome shotgun (WGS) entry which is preliminary data.</text>
</comment>
<dbReference type="PANTHER" id="PTHR46053">
    <property type="entry name" value="E3 UBIQUITIN-PROTEIN LIGASE MARCH4-LIKE"/>
    <property type="match status" value="1"/>
</dbReference>
<organism evidence="16">
    <name type="scientific">Lamprotornis superbus</name>
    <dbReference type="NCBI Taxonomy" id="245042"/>
    <lineage>
        <taxon>Eukaryota</taxon>
        <taxon>Metazoa</taxon>
        <taxon>Chordata</taxon>
        <taxon>Craniata</taxon>
        <taxon>Vertebrata</taxon>
        <taxon>Euteleostomi</taxon>
        <taxon>Archelosauria</taxon>
        <taxon>Archosauria</taxon>
        <taxon>Dinosauria</taxon>
        <taxon>Saurischia</taxon>
        <taxon>Theropoda</taxon>
        <taxon>Coelurosauria</taxon>
        <taxon>Aves</taxon>
        <taxon>Neognathae</taxon>
        <taxon>Neoaves</taxon>
        <taxon>Telluraves</taxon>
        <taxon>Australaves</taxon>
        <taxon>Passeriformes</taxon>
        <taxon>Sturnidae</taxon>
        <taxon>Lamprotornis</taxon>
    </lineage>
</organism>
<evidence type="ECO:0000256" key="13">
    <source>
        <dbReference type="SAM" id="MobiDB-lite"/>
    </source>
</evidence>
<reference evidence="16" key="1">
    <citation type="submission" date="2020-10" db="EMBL/GenBank/DDBJ databases">
        <title>Feather gene expression reveals the developmental basis of iridescence in African starlings.</title>
        <authorList>
            <person name="Rubenstein D.R."/>
        </authorList>
    </citation>
    <scope>NUCLEOTIDE SEQUENCE</scope>
    <source>
        <strain evidence="16">SS15</strain>
        <tissue evidence="16">Liver</tissue>
    </source>
</reference>
<keyword evidence="6 14" id="KW-0812">Transmembrane</keyword>
<feature type="transmembrane region" description="Helical" evidence="14">
    <location>
        <begin position="68"/>
        <end position="89"/>
    </location>
</feature>
<evidence type="ECO:0000256" key="11">
    <source>
        <dbReference type="ARBA" id="ARBA00022989"/>
    </source>
</evidence>
<keyword evidence="8" id="KW-0863">Zinc-finger</keyword>
<gene>
    <name evidence="17" type="ORF">IHE44_0000720</name>
    <name evidence="16" type="ORF">IHE44_003931</name>
</gene>
<name>A0A835TZP2_9PASS</name>
<evidence type="ECO:0000256" key="4">
    <source>
        <dbReference type="ARBA" id="ARBA00012483"/>
    </source>
</evidence>
<evidence type="ECO:0000256" key="2">
    <source>
        <dbReference type="ARBA" id="ARBA00004127"/>
    </source>
</evidence>
<dbReference type="EMBL" id="JADDUC010000018">
    <property type="protein sequence ID" value="KAG0126376.1"/>
    <property type="molecule type" value="Genomic_DNA"/>
</dbReference>
<dbReference type="AlphaFoldDB" id="A0A835TZP2"/>
<evidence type="ECO:0000256" key="3">
    <source>
        <dbReference type="ARBA" id="ARBA00004906"/>
    </source>
</evidence>
<feature type="compositionally biased region" description="Low complexity" evidence="13">
    <location>
        <begin position="617"/>
        <end position="627"/>
    </location>
</feature>
<evidence type="ECO:0000256" key="10">
    <source>
        <dbReference type="ARBA" id="ARBA00022833"/>
    </source>
</evidence>
<dbReference type="PANTHER" id="PTHR46053:SF1">
    <property type="entry name" value="E3 UBIQUITIN-PROTEIN LIGASE MARCHF11"/>
    <property type="match status" value="1"/>
</dbReference>
<sequence>MSGELLNPCRCDGSVRYTHQLCLLKWISERGSWTCELCCYRYHVIAIKMKKPCQWQSITITLVEKVQMVAVILGSLFLVASVTWLLWSAFSPYAVWQRKDILFQICYGMYGFMDLVCIGLIVHEGASVYRVFKRWRAVNLHWDVLNYDKATDIEESNRGESSAGRTLWLPLTAFRNRSLVHPTQLTSPRFQCGYVLLHLFNRMRPQEDSSEDNCSGEVVMRVTSVIKLDNILPKRIRMLTQVKYSSFSVFILLLFVAQFRCVKLSEKHLMDSRKITIYLNPRTRYNIGSSGLEGLSPEHQKTSQLAKNLQKPHKMTFSAGNNWLEPTTELVLTPDQANYTELDPCLQVHPNARIWDQSWAETRNGTKVTRGGRVKILWGRLMPHDIECSVFININMNRNIFILEQFGCNGKQDTLGVGTFVPTKHIWAITHSQTLSGDCRGQPDAMQPPDGLNAVAGELCVSIRLLLHLTQTQLMPQQPPELRHIVLYKNHQRPAAIHPLMCTENTTTHCTTQLNRLHSFASLCVLHLPSHQHTLFTLSQAWINVVPGEGKRQVTCDQISWRQKLYSPLPRPMVHAALQPQQQQRGARCILPLLPSVNSKPALPSGEGLHAKPSPPGAAGSDPATATSQRWARCARKDILSSLAMDRSLSYPISDSKPKDAQEVSFKLSCHLLFLIFVFSFCPVQFKFSRGFTMTEQFYSAKVEDSQNIQMKRFSDELGEIHYAKGASLFSVAFGKVEQARLTHSDGAHISVEEETNQQEAMDDSVMRDVLWPSFPATVMFLDVSIVFSLHCENEAINNDAKTCKKTAPLSPAFLISVAFQKAGRLISPWDDQLEMKNHKGSKCLSAKTELSLTAGQPNAKCANHDKSREHQHSAALSLQNYLGMPAATFAKRCWNRFSSAMAGVMHGKHIPSHRYDNKCLCFAYMATANLKKKKKEWE</sequence>
<dbReference type="EC" id="2.3.2.27" evidence="4"/>
<evidence type="ECO:0000256" key="7">
    <source>
        <dbReference type="ARBA" id="ARBA00022723"/>
    </source>
</evidence>
<dbReference type="GO" id="GO:0012505">
    <property type="term" value="C:endomembrane system"/>
    <property type="evidence" value="ECO:0007669"/>
    <property type="project" value="UniProtKB-SubCell"/>
</dbReference>
<evidence type="ECO:0000313" key="18">
    <source>
        <dbReference type="Proteomes" id="UP000618051"/>
    </source>
</evidence>
<keyword evidence="11 14" id="KW-1133">Transmembrane helix</keyword>
<dbReference type="GO" id="GO:0016567">
    <property type="term" value="P:protein ubiquitination"/>
    <property type="evidence" value="ECO:0007669"/>
    <property type="project" value="UniProtKB-UniPathway"/>
</dbReference>
<dbReference type="InterPro" id="IPR013083">
    <property type="entry name" value="Znf_RING/FYVE/PHD"/>
</dbReference>
<dbReference type="EMBL" id="JADDUC020000001">
    <property type="protein sequence ID" value="KAI1243140.1"/>
    <property type="molecule type" value="Genomic_DNA"/>
</dbReference>
<evidence type="ECO:0000256" key="6">
    <source>
        <dbReference type="ARBA" id="ARBA00022692"/>
    </source>
</evidence>
<evidence type="ECO:0000256" key="1">
    <source>
        <dbReference type="ARBA" id="ARBA00000900"/>
    </source>
</evidence>
<dbReference type="GO" id="GO:0061630">
    <property type="term" value="F:ubiquitin protein ligase activity"/>
    <property type="evidence" value="ECO:0007669"/>
    <property type="project" value="UniProtKB-EC"/>
</dbReference>
<feature type="domain" description="RING-CH-type" evidence="15">
    <location>
        <begin position="1"/>
        <end position="45"/>
    </location>
</feature>
<reference evidence="17" key="3">
    <citation type="submission" date="2022-01" db="EMBL/GenBank/DDBJ databases">
        <authorList>
            <person name="Rubenstein D.R."/>
        </authorList>
    </citation>
    <scope>NUCLEOTIDE SEQUENCE</scope>
    <source>
        <strain evidence="17">SS15</strain>
        <tissue evidence="17">Liver</tissue>
    </source>
</reference>
<dbReference type="UniPathway" id="UPA00143"/>
<dbReference type="InterPro" id="IPR046356">
    <property type="entry name" value="MARCHF4/9/11"/>
</dbReference>
<dbReference type="SUPFAM" id="SSF57850">
    <property type="entry name" value="RING/U-box"/>
    <property type="match status" value="1"/>
</dbReference>
<protein>
    <recommendedName>
        <fullName evidence="4">RING-type E3 ubiquitin transferase</fullName>
        <ecNumber evidence="4">2.3.2.27</ecNumber>
    </recommendedName>
</protein>
<evidence type="ECO:0000256" key="8">
    <source>
        <dbReference type="ARBA" id="ARBA00022771"/>
    </source>
</evidence>
<keyword evidence="10" id="KW-0862">Zinc</keyword>
<dbReference type="PROSITE" id="PS51292">
    <property type="entry name" value="ZF_RING_CH"/>
    <property type="match status" value="1"/>
</dbReference>
<comment type="pathway">
    <text evidence="3">Protein modification; protein ubiquitination.</text>
</comment>
<evidence type="ECO:0000256" key="9">
    <source>
        <dbReference type="ARBA" id="ARBA00022786"/>
    </source>
</evidence>
<keyword evidence="5" id="KW-0808">Transferase</keyword>
<dbReference type="InterPro" id="IPR011016">
    <property type="entry name" value="Znf_RING-CH"/>
</dbReference>
<dbReference type="OrthoDB" id="264354at2759"/>
<evidence type="ECO:0000256" key="12">
    <source>
        <dbReference type="ARBA" id="ARBA00023136"/>
    </source>
</evidence>
<dbReference type="Gene3D" id="3.30.40.10">
    <property type="entry name" value="Zinc/RING finger domain, C3HC4 (zinc finger)"/>
    <property type="match status" value="1"/>
</dbReference>
<comment type="subcellular location">
    <subcellularLocation>
        <location evidence="2">Endomembrane system</location>
        <topology evidence="2">Multi-pass membrane protein</topology>
    </subcellularLocation>
</comment>
<dbReference type="Proteomes" id="UP000618051">
    <property type="component" value="Unassembled WGS sequence"/>
</dbReference>
<keyword evidence="7" id="KW-0479">Metal-binding</keyword>
<keyword evidence="9" id="KW-0833">Ubl conjugation pathway</keyword>